<dbReference type="FunFam" id="3.80.10.10:FF:000653">
    <property type="entry name" value="F-box/LRR-repeat protein 14"/>
    <property type="match status" value="1"/>
</dbReference>
<dbReference type="AlphaFoldDB" id="A0A0Q3IJZ7"/>
<dbReference type="Gene3D" id="1.20.1280.50">
    <property type="match status" value="1"/>
</dbReference>
<feature type="domain" description="F-box" evidence="1">
    <location>
        <begin position="1"/>
        <end position="35"/>
    </location>
</feature>
<dbReference type="PROSITE" id="PS50181">
    <property type="entry name" value="FBOX"/>
    <property type="match status" value="1"/>
</dbReference>
<dbReference type="InterPro" id="IPR001810">
    <property type="entry name" value="F-box_dom"/>
</dbReference>
<dbReference type="PANTHER" id="PTHR13318">
    <property type="entry name" value="PARTNER OF PAIRED, ISOFORM B-RELATED"/>
    <property type="match status" value="1"/>
</dbReference>
<dbReference type="RefSeq" id="XP_024310778.1">
    <property type="nucleotide sequence ID" value="XM_024455010.1"/>
</dbReference>
<dbReference type="SUPFAM" id="SSF52047">
    <property type="entry name" value="RNI-like"/>
    <property type="match status" value="1"/>
</dbReference>
<reference evidence="2 3" key="1">
    <citation type="journal article" date="2010" name="Nature">
        <title>Genome sequencing and analysis of the model grass Brachypodium distachyon.</title>
        <authorList>
            <consortium name="International Brachypodium Initiative"/>
        </authorList>
    </citation>
    <scope>NUCLEOTIDE SEQUENCE [LARGE SCALE GENOMIC DNA]</scope>
    <source>
        <strain evidence="2">Bd21</strain>
        <strain evidence="3">cv. Bd21</strain>
    </source>
</reference>
<accession>A0A0Q3IJZ7</accession>
<evidence type="ECO:0000259" key="1">
    <source>
        <dbReference type="PROSITE" id="PS50181"/>
    </source>
</evidence>
<dbReference type="CDD" id="cd22159">
    <property type="entry name" value="F-box_AtTIR1-like"/>
    <property type="match status" value="1"/>
</dbReference>
<evidence type="ECO:0000313" key="4">
    <source>
        <dbReference type="Proteomes" id="UP000008810"/>
    </source>
</evidence>
<dbReference type="Pfam" id="PF00646">
    <property type="entry name" value="F-box"/>
    <property type="match status" value="1"/>
</dbReference>
<dbReference type="ExpressionAtlas" id="A0A0Q3IJZ7">
    <property type="expression patterns" value="baseline"/>
</dbReference>
<name>A0A0Q3IJZ7_BRADI</name>
<dbReference type="EnsemblPlants" id="KQJ86544">
    <property type="protein sequence ID" value="KQJ86544"/>
    <property type="gene ID" value="BRADI_4g06190v3"/>
</dbReference>
<dbReference type="EMBL" id="CM000883">
    <property type="protein sequence ID" value="KQJ86544.1"/>
    <property type="molecule type" value="Genomic_DNA"/>
</dbReference>
<evidence type="ECO:0000313" key="3">
    <source>
        <dbReference type="EnsemblPlants" id="KQJ86544"/>
    </source>
</evidence>
<dbReference type="RefSeq" id="XP_003575468.1">
    <property type="nucleotide sequence ID" value="XM_003575420.4"/>
</dbReference>
<keyword evidence="4" id="KW-1185">Reference proteome</keyword>
<dbReference type="KEGG" id="bdi:100839933"/>
<sequence>MEDLPEELLSEIVKRVTRRSDLNSLSLVSKRFFTLEAELKGSIRVGSGLCLATESLASLFSRFPNLSKVEIDYAGWTPFHGGQLHNQDLFVILSCCPSLTDLTLSFCSHIDDAGLGYLRYSQKLISLRLKSAPGITSSGLLSVAVGCKSLSCLHLIDCEKIGSTEWLEYLGWNGSLEELVVKNCKFDFVINQYDLLNFGPGWMKLHKFDFEIKGRFWDFHEGYDHMEIVG</sequence>
<proteinExistence type="predicted"/>
<dbReference type="InterPro" id="IPR032675">
    <property type="entry name" value="LRR_dom_sf"/>
</dbReference>
<reference evidence="2" key="2">
    <citation type="submission" date="2017-06" db="EMBL/GenBank/DDBJ databases">
        <title>WGS assembly of Brachypodium distachyon.</title>
        <authorList>
            <consortium name="The International Brachypodium Initiative"/>
            <person name="Lucas S."/>
            <person name="Harmon-Smith M."/>
            <person name="Lail K."/>
            <person name="Tice H."/>
            <person name="Grimwood J."/>
            <person name="Bruce D."/>
            <person name="Barry K."/>
            <person name="Shu S."/>
            <person name="Lindquist E."/>
            <person name="Wang M."/>
            <person name="Pitluck S."/>
            <person name="Vogel J.P."/>
            <person name="Garvin D.F."/>
            <person name="Mockler T.C."/>
            <person name="Schmutz J."/>
            <person name="Rokhsar D."/>
            <person name="Bevan M.W."/>
        </authorList>
    </citation>
    <scope>NUCLEOTIDE SEQUENCE</scope>
    <source>
        <strain evidence="2">Bd21</strain>
    </source>
</reference>
<organism evidence="2">
    <name type="scientific">Brachypodium distachyon</name>
    <name type="common">Purple false brome</name>
    <name type="synonym">Trachynia distachya</name>
    <dbReference type="NCBI Taxonomy" id="15368"/>
    <lineage>
        <taxon>Eukaryota</taxon>
        <taxon>Viridiplantae</taxon>
        <taxon>Streptophyta</taxon>
        <taxon>Embryophyta</taxon>
        <taxon>Tracheophyta</taxon>
        <taxon>Spermatophyta</taxon>
        <taxon>Magnoliopsida</taxon>
        <taxon>Liliopsida</taxon>
        <taxon>Poales</taxon>
        <taxon>Poaceae</taxon>
        <taxon>BOP clade</taxon>
        <taxon>Pooideae</taxon>
        <taxon>Stipodae</taxon>
        <taxon>Brachypodieae</taxon>
        <taxon>Brachypodium</taxon>
    </lineage>
</organism>
<dbReference type="STRING" id="15368.A0A0Q3IJZ7"/>
<gene>
    <name evidence="3" type="primary">LOC100839933</name>
    <name evidence="2" type="ORF">BRADI_4g06190v3</name>
</gene>
<dbReference type="PANTHER" id="PTHR13318:SF182">
    <property type="entry name" value="F-BOX_LRR-REPEAT PROTEIN 14"/>
    <property type="match status" value="1"/>
</dbReference>
<reference evidence="3" key="3">
    <citation type="submission" date="2018-08" db="UniProtKB">
        <authorList>
            <consortium name="EnsemblPlants"/>
        </authorList>
    </citation>
    <scope>IDENTIFICATION</scope>
    <source>
        <strain evidence="3">cv. Bd21</strain>
    </source>
</reference>
<dbReference type="OrthoDB" id="550575at2759"/>
<dbReference type="Proteomes" id="UP000008810">
    <property type="component" value="Chromosome 4"/>
</dbReference>
<dbReference type="GeneID" id="100839933"/>
<evidence type="ECO:0000313" key="2">
    <source>
        <dbReference type="EMBL" id="KQJ86544.1"/>
    </source>
</evidence>
<protein>
    <recommendedName>
        <fullName evidence="1">F-box domain-containing protein</fullName>
    </recommendedName>
</protein>
<dbReference type="Gene3D" id="3.80.10.10">
    <property type="entry name" value="Ribonuclease Inhibitor"/>
    <property type="match status" value="1"/>
</dbReference>
<dbReference type="Gramene" id="KQJ86544">
    <property type="protein sequence ID" value="KQJ86544"/>
    <property type="gene ID" value="BRADI_4g06190v3"/>
</dbReference>
<dbReference type="FunFam" id="1.20.1280.50:FF:000023">
    <property type="entry name" value="F-box/LRR-repeat protein 4"/>
    <property type="match status" value="1"/>
</dbReference>